<proteinExistence type="predicted"/>
<keyword evidence="3" id="KW-1185">Reference proteome</keyword>
<name>A0A8S1YBV9_9CILI</name>
<sequence>MQESDIESQFLYQSIVQQQESIEEKQILVSRLTESNQIQDESVQINLDSQIISQLEEEIMLLQKQNQNLNDQIKEKDNQIVLLKERVQRQTLLNETYQITEVQLKQQVEEFKKKITELQEQIMSFTPLQQNVSKPNLDFSWVNHMERDLSHDGLLERYDRYKSNKRLVPIQIKPYSEKLKFKNQQHKNIKYSKEKNQLKQIMILFICFTLIFTKELNQHLRISNCSPGLPYFSVSKPINNPKYQITLFLATHKACKACCIHEVIFKQLLQDLPKLVNFLRIELEDNAQFIEQYQIKRFPAIFLETKSGVIYHYNDILNYETLISFVHYYLNGLQFHQYHSFQEIETVINNQYNQQSLYDIYIIGLFYDQVEYQDEIKVFTQQCKKLFNYRIKFGFLMQKQEIKNIYSKYNTYSHILISRYPNNYQFVDDLLAQPILPLIQELKFENSKYYLGHALIVIDSIQDNNNYLVKIQKIAQQLPSLRFAWIDGNLNEDRLQMLGIEKFDQETKLTIFNMDSNANAIYNGDLHNLTTIFTFYNDFINLDSKHFHQKYSFIKKEQNKSPSQPYIQYNENTLIILIPQYDHHHTKIIKQIQQVNKKFHNQFNLINSNQFIIIILLFISYPMSHLKQL</sequence>
<gene>
    <name evidence="2" type="ORF">PPENT_87.1.T1600067</name>
</gene>
<organism evidence="2 3">
    <name type="scientific">Paramecium pentaurelia</name>
    <dbReference type="NCBI Taxonomy" id="43138"/>
    <lineage>
        <taxon>Eukaryota</taxon>
        <taxon>Sar</taxon>
        <taxon>Alveolata</taxon>
        <taxon>Ciliophora</taxon>
        <taxon>Intramacronucleata</taxon>
        <taxon>Oligohymenophorea</taxon>
        <taxon>Peniculida</taxon>
        <taxon>Parameciidae</taxon>
        <taxon>Paramecium</taxon>
    </lineage>
</organism>
<feature type="coiled-coil region" evidence="1">
    <location>
        <begin position="52"/>
        <end position="121"/>
    </location>
</feature>
<accession>A0A8S1YBV9</accession>
<reference evidence="2" key="1">
    <citation type="submission" date="2021-01" db="EMBL/GenBank/DDBJ databases">
        <authorList>
            <consortium name="Genoscope - CEA"/>
            <person name="William W."/>
        </authorList>
    </citation>
    <scope>NUCLEOTIDE SEQUENCE</scope>
</reference>
<comment type="caution">
    <text evidence="2">The sequence shown here is derived from an EMBL/GenBank/DDBJ whole genome shotgun (WGS) entry which is preliminary data.</text>
</comment>
<evidence type="ECO:0000256" key="1">
    <source>
        <dbReference type="SAM" id="Coils"/>
    </source>
</evidence>
<evidence type="ECO:0000313" key="2">
    <source>
        <dbReference type="EMBL" id="CAD8210698.1"/>
    </source>
</evidence>
<dbReference type="Proteomes" id="UP000689195">
    <property type="component" value="Unassembled WGS sequence"/>
</dbReference>
<evidence type="ECO:0008006" key="4">
    <source>
        <dbReference type="Google" id="ProtNLM"/>
    </source>
</evidence>
<dbReference type="EMBL" id="CAJJDO010000160">
    <property type="protein sequence ID" value="CAD8210698.1"/>
    <property type="molecule type" value="Genomic_DNA"/>
</dbReference>
<dbReference type="OrthoDB" id="295707at2759"/>
<dbReference type="AlphaFoldDB" id="A0A8S1YBV9"/>
<protein>
    <recommendedName>
        <fullName evidence="4">Thioredoxin domain-containing protein</fullName>
    </recommendedName>
</protein>
<evidence type="ECO:0000313" key="3">
    <source>
        <dbReference type="Proteomes" id="UP000689195"/>
    </source>
</evidence>
<keyword evidence="1" id="KW-0175">Coiled coil</keyword>